<sequence length="432" mass="47180">NTENFNQPEVQDELNQIIANDFDKEQALKELNAQVNITQAFDAERRAIRSEFAKKAGGYRKQAEKLSDDDPRKEEFVQQAQDIEQKLRIFDGITSALYAPNSNGIIGDVSRTVSPELAYRIGQEFKRKDQEGSAQHLLAHAILGAAVSYATDNNITTGALSGAGGEVAAPALANYLYGTKYPETLSQGQKDTITSILNLATATAIYTTTDGSTTDAVSGAEIGKVGVEWNHIATKTGKLFGKVSDETYEIARDNIIPRNSALAGKLHPKTQVPFDNQGYPDFSAYLYRKNGKNVDVNIGALTGNRTHDDALANAAAGFDKTPNGYTWHHQDLGRMQLVKTDIHQKTGHTGGYSIYSKAIAISTGLITSIKEASADDYADFVFSLLTPIGLTSTTLADGTPDGFAREKGFRDYPSYLDFQKRLEELKKNSKFK</sequence>
<dbReference type="InterPro" id="IPR006914">
    <property type="entry name" value="VENN_dom"/>
</dbReference>
<evidence type="ECO:0000313" key="7">
    <source>
        <dbReference type="Proteomes" id="UP001624684"/>
    </source>
</evidence>
<feature type="domain" description="VENN motif-containing" evidence="5">
    <location>
        <begin position="182"/>
        <end position="230"/>
    </location>
</feature>
<keyword evidence="7" id="KW-1185">Reference proteome</keyword>
<keyword evidence="6" id="KW-0378">Hydrolase</keyword>
<dbReference type="Pfam" id="PF04829">
    <property type="entry name" value="PT-VENN"/>
    <property type="match status" value="1"/>
</dbReference>
<dbReference type="Proteomes" id="UP001624684">
    <property type="component" value="Unassembled WGS sequence"/>
</dbReference>
<feature type="non-terminal residue" evidence="6">
    <location>
        <position position="1"/>
    </location>
</feature>
<evidence type="ECO:0000259" key="5">
    <source>
        <dbReference type="Pfam" id="PF04829"/>
    </source>
</evidence>
<evidence type="ECO:0000313" key="6">
    <source>
        <dbReference type="EMBL" id="MFL1733100.1"/>
    </source>
</evidence>
<accession>A0ABW8U963</accession>
<organism evidence="6 7">
    <name type="scientific">Moraxella oculi</name>
    <dbReference type="NCBI Taxonomy" id="2940516"/>
    <lineage>
        <taxon>Bacteria</taxon>
        <taxon>Pseudomonadati</taxon>
        <taxon>Pseudomonadota</taxon>
        <taxon>Gammaproteobacteria</taxon>
        <taxon>Moraxellales</taxon>
        <taxon>Moraxellaceae</taxon>
        <taxon>Moraxella</taxon>
    </lineage>
</organism>
<dbReference type="RefSeq" id="WP_407069590.1">
    <property type="nucleotide sequence ID" value="NZ_JBJJXE010000024.1"/>
</dbReference>
<keyword evidence="2" id="KW-0800">Toxin</keyword>
<proteinExistence type="predicted"/>
<evidence type="ECO:0000256" key="2">
    <source>
        <dbReference type="ARBA" id="ARBA00022656"/>
    </source>
</evidence>
<keyword evidence="3" id="KW-1266">Target cell cytoplasm</keyword>
<dbReference type="EMBL" id="JBJJXE010000024">
    <property type="protein sequence ID" value="MFL1733100.1"/>
    <property type="molecule type" value="Genomic_DNA"/>
</dbReference>
<comment type="subcellular location">
    <subcellularLocation>
        <location evidence="1">Target cell</location>
        <location evidence="1">Target cell cytoplasm</location>
    </subcellularLocation>
</comment>
<dbReference type="InterPro" id="IPR032869">
    <property type="entry name" value="WHH_dom_containing"/>
</dbReference>
<dbReference type="Pfam" id="PF14414">
    <property type="entry name" value="WHH"/>
    <property type="match status" value="1"/>
</dbReference>
<evidence type="ECO:0000256" key="4">
    <source>
        <dbReference type="ARBA" id="ARBA00023026"/>
    </source>
</evidence>
<keyword evidence="6" id="KW-0255">Endonuclease</keyword>
<evidence type="ECO:0000256" key="3">
    <source>
        <dbReference type="ARBA" id="ARBA00022913"/>
    </source>
</evidence>
<name>A0ABW8U963_9GAMM</name>
<keyword evidence="6" id="KW-0540">Nuclease</keyword>
<comment type="caution">
    <text evidence="6">The sequence shown here is derived from an EMBL/GenBank/DDBJ whole genome shotgun (WGS) entry which is preliminary data.</text>
</comment>
<gene>
    <name evidence="6" type="ORF">ACJHVH_08935</name>
</gene>
<keyword evidence="4" id="KW-0843">Virulence</keyword>
<dbReference type="GO" id="GO:0004519">
    <property type="term" value="F:endonuclease activity"/>
    <property type="evidence" value="ECO:0007669"/>
    <property type="project" value="UniProtKB-KW"/>
</dbReference>
<reference evidence="6 7" key="1">
    <citation type="submission" date="2024-11" db="EMBL/GenBank/DDBJ databases">
        <title>First Report of Moraxella oculi in Brazil in an Infectious Bovine Keratoconjunctivitis Outbreak.</title>
        <authorList>
            <person name="Carvalho C.V."/>
            <person name="Domingues R."/>
            <person name="Coutinho C."/>
            <person name="Honorio N.T.B.S."/>
            <person name="Faza D.R.L.R."/>
            <person name="Carvalho W.A."/>
            <person name="Machado A.B.F."/>
            <person name="Martins M.F."/>
            <person name="Gaspar E.B."/>
        </authorList>
    </citation>
    <scope>NUCLEOTIDE SEQUENCE [LARGE SCALE GENOMIC DNA]</scope>
    <source>
        <strain evidence="6 7">2117LE</strain>
    </source>
</reference>
<evidence type="ECO:0000256" key="1">
    <source>
        <dbReference type="ARBA" id="ARBA00004219"/>
    </source>
</evidence>
<protein>
    <submittedName>
        <fullName evidence="6">HNH endonuclease</fullName>
    </submittedName>
</protein>